<dbReference type="KEGG" id="dpl:KGM_209053"/>
<dbReference type="AlphaFoldDB" id="A0A212FCT7"/>
<sequence>MNHSLCRAVRNDTAGFRHYSLSEGLGYDPLPLQREESAHDIGDLKHLAYYDYYCFAIEISSIAHSYGECPCFCCVAKIIELSSCLCDHVLPCCGRTWSLQTADGRMLVQVVVTTLVALGVAPCMLQRVCRARAPRPPSAVCMHRLKINDKGV</sequence>
<dbReference type="EMBL" id="AGBW02009154">
    <property type="protein sequence ID" value="OWR51533.1"/>
    <property type="molecule type" value="Genomic_DNA"/>
</dbReference>
<organism evidence="1 2">
    <name type="scientific">Danaus plexippus plexippus</name>
    <dbReference type="NCBI Taxonomy" id="278856"/>
    <lineage>
        <taxon>Eukaryota</taxon>
        <taxon>Metazoa</taxon>
        <taxon>Ecdysozoa</taxon>
        <taxon>Arthropoda</taxon>
        <taxon>Hexapoda</taxon>
        <taxon>Insecta</taxon>
        <taxon>Pterygota</taxon>
        <taxon>Neoptera</taxon>
        <taxon>Endopterygota</taxon>
        <taxon>Lepidoptera</taxon>
        <taxon>Glossata</taxon>
        <taxon>Ditrysia</taxon>
        <taxon>Papilionoidea</taxon>
        <taxon>Nymphalidae</taxon>
        <taxon>Danainae</taxon>
        <taxon>Danaini</taxon>
        <taxon>Danaina</taxon>
        <taxon>Danaus</taxon>
        <taxon>Danaus</taxon>
    </lineage>
</organism>
<protein>
    <submittedName>
        <fullName evidence="1">Uncharacterized protein</fullName>
    </submittedName>
</protein>
<comment type="caution">
    <text evidence="1">The sequence shown here is derived from an EMBL/GenBank/DDBJ whole genome shotgun (WGS) entry which is preliminary data.</text>
</comment>
<evidence type="ECO:0000313" key="1">
    <source>
        <dbReference type="EMBL" id="OWR51533.1"/>
    </source>
</evidence>
<dbReference type="Proteomes" id="UP000007151">
    <property type="component" value="Unassembled WGS sequence"/>
</dbReference>
<reference evidence="1 2" key="1">
    <citation type="journal article" date="2011" name="Cell">
        <title>The monarch butterfly genome yields insights into long-distance migration.</title>
        <authorList>
            <person name="Zhan S."/>
            <person name="Merlin C."/>
            <person name="Boore J.L."/>
            <person name="Reppert S.M."/>
        </authorList>
    </citation>
    <scope>NUCLEOTIDE SEQUENCE [LARGE SCALE GENOMIC DNA]</scope>
    <source>
        <strain evidence="1">F-2</strain>
    </source>
</reference>
<accession>A0A212FCT7</accession>
<proteinExistence type="predicted"/>
<dbReference type="InParanoid" id="A0A212FCT7"/>
<name>A0A212FCT7_DANPL</name>
<gene>
    <name evidence="1" type="ORF">KGM_209053</name>
</gene>
<keyword evidence="2" id="KW-1185">Reference proteome</keyword>
<evidence type="ECO:0000313" key="2">
    <source>
        <dbReference type="Proteomes" id="UP000007151"/>
    </source>
</evidence>